<dbReference type="SUPFAM" id="SSF53271">
    <property type="entry name" value="PRTase-like"/>
    <property type="match status" value="1"/>
</dbReference>
<comment type="subcellular location">
    <subcellularLocation>
        <location evidence="3 16">Cytoplasm</location>
    </subcellularLocation>
</comment>
<comment type="function">
    <text evidence="2">Purine salvage pathway enzyme that catalyzes the transfer of the ribosyl-5-phosphate group from 5-phospho-alpha-D-ribose 1-diphosphate (PRPP) to the N9 position of the 6-oxopurines hypoxanthine and guanine to form the corresponding ribonucleotides IMP (inosine 5'-monophosphate) and GMP (guanosine 5'-monophosphate), with the release of PPi.</text>
</comment>
<feature type="domain" description="Phosphoribosyltransferase" evidence="17">
    <location>
        <begin position="16"/>
        <end position="163"/>
    </location>
</feature>
<evidence type="ECO:0000256" key="2">
    <source>
        <dbReference type="ARBA" id="ARBA00002049"/>
    </source>
</evidence>
<dbReference type="InterPro" id="IPR005904">
    <property type="entry name" value="Hxn_phspho_trans"/>
</dbReference>
<evidence type="ECO:0000256" key="9">
    <source>
        <dbReference type="ARBA" id="ARBA00022679"/>
    </source>
</evidence>
<evidence type="ECO:0000256" key="7">
    <source>
        <dbReference type="ARBA" id="ARBA00022490"/>
    </source>
</evidence>
<keyword evidence="11 16" id="KW-0660">Purine salvage</keyword>
<dbReference type="Pfam" id="PF00156">
    <property type="entry name" value="Pribosyltran"/>
    <property type="match status" value="1"/>
</dbReference>
<evidence type="ECO:0000256" key="4">
    <source>
        <dbReference type="ARBA" id="ARBA00004669"/>
    </source>
</evidence>
<gene>
    <name evidence="18" type="primary">hpt</name>
    <name evidence="18" type="ORF">OCV66_01035</name>
</gene>
<evidence type="ECO:0000256" key="12">
    <source>
        <dbReference type="ARBA" id="ARBA00022741"/>
    </source>
</evidence>
<keyword evidence="13 16" id="KW-0460">Magnesium</keyword>
<dbReference type="PANTHER" id="PTHR43340:SF1">
    <property type="entry name" value="HYPOXANTHINE PHOSPHORIBOSYLTRANSFERASE"/>
    <property type="match status" value="1"/>
</dbReference>
<comment type="similarity">
    <text evidence="6 16">Belongs to the purine/pyrimidine phosphoribosyltransferase family.</text>
</comment>
<dbReference type="InterPro" id="IPR000836">
    <property type="entry name" value="PRTase_dom"/>
</dbReference>
<protein>
    <recommendedName>
        <fullName evidence="16">Hypoxanthine phosphoribosyltransferase</fullName>
        <ecNumber evidence="16">2.4.2.8</ecNumber>
    </recommendedName>
</protein>
<dbReference type="NCBIfam" id="TIGR01203">
    <property type="entry name" value="HGPRTase"/>
    <property type="match status" value="1"/>
</dbReference>
<evidence type="ECO:0000256" key="16">
    <source>
        <dbReference type="RuleBase" id="RU364099"/>
    </source>
</evidence>
<organism evidence="18 19">
    <name type="scientific">Agathobaculum ammoniilyticum</name>
    <dbReference type="NCBI Taxonomy" id="2981778"/>
    <lineage>
        <taxon>Bacteria</taxon>
        <taxon>Bacillati</taxon>
        <taxon>Bacillota</taxon>
        <taxon>Clostridia</taxon>
        <taxon>Eubacteriales</taxon>
        <taxon>Butyricicoccaceae</taxon>
        <taxon>Agathobaculum</taxon>
    </lineage>
</organism>
<evidence type="ECO:0000256" key="10">
    <source>
        <dbReference type="ARBA" id="ARBA00022723"/>
    </source>
</evidence>
<evidence type="ECO:0000256" key="14">
    <source>
        <dbReference type="ARBA" id="ARBA00048811"/>
    </source>
</evidence>
<dbReference type="CDD" id="cd06223">
    <property type="entry name" value="PRTases_typeI"/>
    <property type="match status" value="1"/>
</dbReference>
<keyword evidence="9 16" id="KW-0808">Transferase</keyword>
<dbReference type="InterPro" id="IPR050408">
    <property type="entry name" value="HGPRT"/>
</dbReference>
<name>A0ABT2TZ99_9FIRM</name>
<keyword evidence="7 16" id="KW-0963">Cytoplasm</keyword>
<evidence type="ECO:0000313" key="18">
    <source>
        <dbReference type="EMBL" id="MCU6787685.1"/>
    </source>
</evidence>
<keyword evidence="8 16" id="KW-0328">Glycosyltransferase</keyword>
<evidence type="ECO:0000256" key="11">
    <source>
        <dbReference type="ARBA" id="ARBA00022726"/>
    </source>
</evidence>
<evidence type="ECO:0000256" key="13">
    <source>
        <dbReference type="ARBA" id="ARBA00022842"/>
    </source>
</evidence>
<evidence type="ECO:0000256" key="5">
    <source>
        <dbReference type="ARBA" id="ARBA00004676"/>
    </source>
</evidence>
<comment type="caution">
    <text evidence="18">The sequence shown here is derived from an EMBL/GenBank/DDBJ whole genome shotgun (WGS) entry which is preliminary data.</text>
</comment>
<dbReference type="Proteomes" id="UP001652397">
    <property type="component" value="Unassembled WGS sequence"/>
</dbReference>
<dbReference type="InterPro" id="IPR029057">
    <property type="entry name" value="PRTase-like"/>
</dbReference>
<keyword evidence="19" id="KW-1185">Reference proteome</keyword>
<accession>A0ABT2TZ99</accession>
<evidence type="ECO:0000256" key="6">
    <source>
        <dbReference type="ARBA" id="ARBA00008391"/>
    </source>
</evidence>
<dbReference type="GO" id="GO:0016757">
    <property type="term" value="F:glycosyltransferase activity"/>
    <property type="evidence" value="ECO:0007669"/>
    <property type="project" value="UniProtKB-KW"/>
</dbReference>
<reference evidence="18 19" key="1">
    <citation type="journal article" date="2021" name="ISME Commun">
        <title>Automated analysis of genomic sequences facilitates high-throughput and comprehensive description of bacteria.</title>
        <authorList>
            <person name="Hitch T.C.A."/>
        </authorList>
    </citation>
    <scope>NUCLEOTIDE SEQUENCE [LARGE SCALE GENOMIC DNA]</scope>
    <source>
        <strain evidence="18 19">Sanger_34</strain>
    </source>
</reference>
<comment type="pathway">
    <text evidence="5">Purine metabolism; GMP biosynthesis via salvage pathway; GMP from guanine: step 1/1.</text>
</comment>
<dbReference type="RefSeq" id="WP_242977792.1">
    <property type="nucleotide sequence ID" value="NZ_JAOQJE010000001.1"/>
</dbReference>
<evidence type="ECO:0000256" key="15">
    <source>
        <dbReference type="ARBA" id="ARBA00049402"/>
    </source>
</evidence>
<keyword evidence="10 16" id="KW-0479">Metal-binding</keyword>
<comment type="catalytic activity">
    <reaction evidence="14">
        <text>GMP + diphosphate = guanine + 5-phospho-alpha-D-ribose 1-diphosphate</text>
        <dbReference type="Rhea" id="RHEA:25424"/>
        <dbReference type="ChEBI" id="CHEBI:16235"/>
        <dbReference type="ChEBI" id="CHEBI:33019"/>
        <dbReference type="ChEBI" id="CHEBI:58017"/>
        <dbReference type="ChEBI" id="CHEBI:58115"/>
        <dbReference type="EC" id="2.4.2.8"/>
    </reaction>
    <physiologicalReaction direction="right-to-left" evidence="14">
        <dbReference type="Rhea" id="RHEA:25426"/>
    </physiologicalReaction>
</comment>
<evidence type="ECO:0000256" key="3">
    <source>
        <dbReference type="ARBA" id="ARBA00004496"/>
    </source>
</evidence>
<dbReference type="EMBL" id="JAOQJE010000001">
    <property type="protein sequence ID" value="MCU6787685.1"/>
    <property type="molecule type" value="Genomic_DNA"/>
</dbReference>
<comment type="pathway">
    <text evidence="4 16">Purine metabolism; IMP biosynthesis via salvage pathway; IMP from hypoxanthine: step 1/1.</text>
</comment>
<dbReference type="PANTHER" id="PTHR43340">
    <property type="entry name" value="HYPOXANTHINE-GUANINE PHOSPHORIBOSYLTRANSFERASE"/>
    <property type="match status" value="1"/>
</dbReference>
<keyword evidence="12 16" id="KW-0547">Nucleotide-binding</keyword>
<dbReference type="EC" id="2.4.2.8" evidence="16"/>
<evidence type="ECO:0000256" key="1">
    <source>
        <dbReference type="ARBA" id="ARBA00001946"/>
    </source>
</evidence>
<comment type="cofactor">
    <cofactor evidence="1 16">
        <name>Mg(2+)</name>
        <dbReference type="ChEBI" id="CHEBI:18420"/>
    </cofactor>
</comment>
<comment type="catalytic activity">
    <reaction evidence="15">
        <text>IMP + diphosphate = hypoxanthine + 5-phospho-alpha-D-ribose 1-diphosphate</text>
        <dbReference type="Rhea" id="RHEA:17973"/>
        <dbReference type="ChEBI" id="CHEBI:17368"/>
        <dbReference type="ChEBI" id="CHEBI:33019"/>
        <dbReference type="ChEBI" id="CHEBI:58017"/>
        <dbReference type="ChEBI" id="CHEBI:58053"/>
        <dbReference type="EC" id="2.4.2.8"/>
    </reaction>
    <physiologicalReaction direction="right-to-left" evidence="15">
        <dbReference type="Rhea" id="RHEA:17975"/>
    </physiologicalReaction>
</comment>
<evidence type="ECO:0000256" key="8">
    <source>
        <dbReference type="ARBA" id="ARBA00022676"/>
    </source>
</evidence>
<evidence type="ECO:0000259" key="17">
    <source>
        <dbReference type="Pfam" id="PF00156"/>
    </source>
</evidence>
<evidence type="ECO:0000313" key="19">
    <source>
        <dbReference type="Proteomes" id="UP001652397"/>
    </source>
</evidence>
<sequence length="184" mass="20820">MAFDMRDDIKEVYFTEQQLAEKVAELGARITEDYRDRNPLIVSVLKGSYVFMADLTRRIQTPCNIDFMVVSSYGKGTKTSGEVQIIKDIEQPIDGRDLLIVEDILDSGVTLNYLMQVLMARGANSIRLCTLLSKPARHKVHVPIDYLGFEIPDEFVVGYGLDYAEKYRNLPYIGILKPSVYGGE</sequence>
<proteinExistence type="inferred from homology"/>
<dbReference type="Gene3D" id="3.40.50.2020">
    <property type="match status" value="1"/>
</dbReference>